<sequence>MVSRVSRGLKAAGYVVVEMWDFLGSDLREKNEFEAASWASMSLTDRCEACRAKYRQVLKAKYSDLMEAYRTKLGPRFPYCPPPHRRPRSYLVRIRASKFRRLTYARVDVGDAVQGSSRSTAKSLEDHHPQQREQQKRSNNKDSIVREPDERAASKRLDAVVGRLGDGFHHHRLHQPAAGLPTTATPSSATLRRQARAKPAQIPRFYYPMGRPKSATELEQACRRVADAFDSVAQPFATREDFAMIAKACDLPLYLKAPLFFCAVAQGCHSPGQTTGSQDSVTIGKQEFLDFWRRCVIGIVDNSWMSTFIIIIISCLGTFEGTLMTHHDVCAQFIHVLSRGAPRGSKPYLLPEDLVAMVQDIVDTHPGLAFLREAQEFHFRYVRTVIARIYYCVNRSWSGRITLPELRRSNLLQVISMLETEEDINQITEYFSYEHFYVIYCKFWELDRDHDLFIDRLDLARHADGAISSRMIDRIFSGAVTRGQGHTRGPGNQLMRRSEERHRMSYPEFIWFLISEEDKRHPTAVEYWFRFMLDLVQPAKSGMISLGDLKRCHQTPIFFDTFFNLEKYLEHEHRDPFAVQARDPDNPEQQLSDWEKYCIEEYEQLVAEEGAGDATEIMYDDDMEDESGDIDELSPNLDQIIIVDAPDGKHIVTEPDDDFADYADA</sequence>
<dbReference type="Pfam" id="PF17958">
    <property type="entry name" value="EF-hand_13"/>
    <property type="match status" value="1"/>
</dbReference>
<keyword evidence="1" id="KW-0479">Metal-binding</keyword>
<reference evidence="5" key="1">
    <citation type="submission" date="2020-11" db="EMBL/GenBank/DDBJ databases">
        <authorList>
            <person name="Tran Van P."/>
        </authorList>
    </citation>
    <scope>NUCLEOTIDE SEQUENCE</scope>
</reference>
<keyword evidence="6" id="KW-1185">Reference proteome</keyword>
<feature type="compositionally biased region" description="Polar residues" evidence="2">
    <location>
        <begin position="182"/>
        <end position="191"/>
    </location>
</feature>
<dbReference type="GO" id="GO:0000159">
    <property type="term" value="C:protein phosphatase type 2A complex"/>
    <property type="evidence" value="ECO:0007669"/>
    <property type="project" value="TreeGrafter"/>
</dbReference>
<dbReference type="Pfam" id="PF21161">
    <property type="entry name" value="P2R3B_EF-hand"/>
    <property type="match status" value="1"/>
</dbReference>
<evidence type="ECO:0000313" key="6">
    <source>
        <dbReference type="Proteomes" id="UP000678499"/>
    </source>
</evidence>
<dbReference type="GO" id="GO:0046872">
    <property type="term" value="F:metal ion binding"/>
    <property type="evidence" value="ECO:0007669"/>
    <property type="project" value="UniProtKB-KW"/>
</dbReference>
<organism evidence="5">
    <name type="scientific">Notodromas monacha</name>
    <dbReference type="NCBI Taxonomy" id="399045"/>
    <lineage>
        <taxon>Eukaryota</taxon>
        <taxon>Metazoa</taxon>
        <taxon>Ecdysozoa</taxon>
        <taxon>Arthropoda</taxon>
        <taxon>Crustacea</taxon>
        <taxon>Oligostraca</taxon>
        <taxon>Ostracoda</taxon>
        <taxon>Podocopa</taxon>
        <taxon>Podocopida</taxon>
        <taxon>Cypridocopina</taxon>
        <taxon>Cypridoidea</taxon>
        <taxon>Cyprididae</taxon>
        <taxon>Notodromas</taxon>
    </lineage>
</organism>
<dbReference type="GO" id="GO:0019888">
    <property type="term" value="F:protein phosphatase regulator activity"/>
    <property type="evidence" value="ECO:0007669"/>
    <property type="project" value="TreeGrafter"/>
</dbReference>
<dbReference type="Gene3D" id="1.10.238.220">
    <property type="match status" value="1"/>
</dbReference>
<dbReference type="InterPro" id="IPR048855">
    <property type="entry name" value="P2R3A_B_D_EF-hand"/>
</dbReference>
<dbReference type="InterPro" id="IPR041534">
    <property type="entry name" value="EF-hand_13"/>
</dbReference>
<dbReference type="InterPro" id="IPR011992">
    <property type="entry name" value="EF-hand-dom_pair"/>
</dbReference>
<dbReference type="EMBL" id="OA882991">
    <property type="protein sequence ID" value="CAD7277603.1"/>
    <property type="molecule type" value="Genomic_DNA"/>
</dbReference>
<evidence type="ECO:0000259" key="3">
    <source>
        <dbReference type="Pfam" id="PF17958"/>
    </source>
</evidence>
<proteinExistence type="predicted"/>
<dbReference type="Gene3D" id="1.10.238.10">
    <property type="entry name" value="EF-hand"/>
    <property type="match status" value="2"/>
</dbReference>
<feature type="region of interest" description="Disordered" evidence="2">
    <location>
        <begin position="113"/>
        <end position="156"/>
    </location>
</feature>
<evidence type="ECO:0000256" key="1">
    <source>
        <dbReference type="ARBA" id="ARBA00022723"/>
    </source>
</evidence>
<dbReference type="FunFam" id="1.10.238.220:FF:000001">
    <property type="entry name" value="Serine/threonine-protein phosphatase 2A regulatory subunit B'' subunit alpha"/>
    <property type="match status" value="1"/>
</dbReference>
<dbReference type="PANTHER" id="PTHR14095:SF0">
    <property type="entry name" value="MIP22305P"/>
    <property type="match status" value="1"/>
</dbReference>
<evidence type="ECO:0000313" key="5">
    <source>
        <dbReference type="EMBL" id="CAD7277603.1"/>
    </source>
</evidence>
<feature type="domain" description="Serine/threonine-protein phosphatase 2A regulatory subunit B'' subunit alpha/beta/delta EF-hand" evidence="4">
    <location>
        <begin position="224"/>
        <end position="294"/>
    </location>
</feature>
<dbReference type="EMBL" id="CAJPEX010000954">
    <property type="protein sequence ID" value="CAG0917755.1"/>
    <property type="molecule type" value="Genomic_DNA"/>
</dbReference>
<evidence type="ECO:0000259" key="4">
    <source>
        <dbReference type="Pfam" id="PF21161"/>
    </source>
</evidence>
<dbReference type="AlphaFoldDB" id="A0A7R9BLM3"/>
<feature type="domain" description="PP2A regulatory subunit B'' EF-hand" evidence="3">
    <location>
        <begin position="330"/>
        <end position="421"/>
    </location>
</feature>
<evidence type="ECO:0000256" key="2">
    <source>
        <dbReference type="SAM" id="MobiDB-lite"/>
    </source>
</evidence>
<feature type="compositionally biased region" description="Basic and acidic residues" evidence="2">
    <location>
        <begin position="123"/>
        <end position="156"/>
    </location>
</feature>
<dbReference type="Gene3D" id="1.10.238.230">
    <property type="match status" value="1"/>
</dbReference>
<protein>
    <submittedName>
        <fullName evidence="5">Uncharacterized protein</fullName>
    </submittedName>
</protein>
<feature type="region of interest" description="Disordered" evidence="2">
    <location>
        <begin position="170"/>
        <end position="197"/>
    </location>
</feature>
<dbReference type="PANTHER" id="PTHR14095">
    <property type="entry name" value="PHOSPHATASE 2A REGULATORY SUBUNIT-RELATED"/>
    <property type="match status" value="1"/>
</dbReference>
<name>A0A7R9BLM3_9CRUS</name>
<dbReference type="SUPFAM" id="SSF47473">
    <property type="entry name" value="EF-hand"/>
    <property type="match status" value="1"/>
</dbReference>
<gene>
    <name evidence="5" type="ORF">NMOB1V02_LOCUS5333</name>
</gene>
<dbReference type="OrthoDB" id="5586at2759"/>
<accession>A0A7R9BLM3</accession>
<dbReference type="Proteomes" id="UP000678499">
    <property type="component" value="Unassembled WGS sequence"/>
</dbReference>